<keyword evidence="1" id="KW-0472">Membrane</keyword>
<dbReference type="Proteomes" id="UP000318055">
    <property type="component" value="Chromosome"/>
</dbReference>
<dbReference type="AlphaFoldDB" id="A0A518RHP9"/>
<dbReference type="GO" id="GO:0016989">
    <property type="term" value="F:sigma factor antagonist activity"/>
    <property type="evidence" value="ECO:0007669"/>
    <property type="project" value="TreeGrafter"/>
</dbReference>
<dbReference type="InterPro" id="IPR012373">
    <property type="entry name" value="Ferrdict_sens_TM"/>
</dbReference>
<dbReference type="PIRSF" id="PIRSF018266">
    <property type="entry name" value="FecR"/>
    <property type="match status" value="1"/>
</dbReference>
<feature type="domain" description="FecR protein" evidence="2">
    <location>
        <begin position="112"/>
        <end position="205"/>
    </location>
</feature>
<keyword evidence="1" id="KW-1133">Transmembrane helix</keyword>
<organism evidence="4 5">
    <name type="scientific">Sphingomonas suaedae</name>
    <dbReference type="NCBI Taxonomy" id="2599297"/>
    <lineage>
        <taxon>Bacteria</taxon>
        <taxon>Pseudomonadati</taxon>
        <taxon>Pseudomonadota</taxon>
        <taxon>Alphaproteobacteria</taxon>
        <taxon>Sphingomonadales</taxon>
        <taxon>Sphingomonadaceae</taxon>
        <taxon>Sphingomonas</taxon>
    </lineage>
</organism>
<dbReference type="Gene3D" id="3.55.50.30">
    <property type="match status" value="1"/>
</dbReference>
<keyword evidence="1" id="KW-0812">Transmembrane</keyword>
<dbReference type="OrthoDB" id="9798846at2"/>
<reference evidence="4 5" key="1">
    <citation type="submission" date="2019-07" db="EMBL/GenBank/DDBJ databases">
        <title>Sphingomonas alkalisoli sp. nov., isolated from rhizosphere soil of Suaedae salsa.</title>
        <authorList>
            <person name="Zhang H."/>
            <person name="Xu L."/>
            <person name="Zhang J.-X."/>
            <person name="Sun J.-Q."/>
        </authorList>
    </citation>
    <scope>NUCLEOTIDE SEQUENCE [LARGE SCALE GENOMIC DNA]</scope>
    <source>
        <strain evidence="4 5">XS-10</strain>
    </source>
</reference>
<evidence type="ECO:0000259" key="2">
    <source>
        <dbReference type="Pfam" id="PF04773"/>
    </source>
</evidence>
<dbReference type="PANTHER" id="PTHR30273">
    <property type="entry name" value="PERIPLASMIC SIGNAL SENSOR AND SIGMA FACTOR ACTIVATOR FECR-RELATED"/>
    <property type="match status" value="1"/>
</dbReference>
<dbReference type="PANTHER" id="PTHR30273:SF2">
    <property type="entry name" value="PROTEIN FECR"/>
    <property type="match status" value="1"/>
</dbReference>
<dbReference type="EMBL" id="CP042239">
    <property type="protein sequence ID" value="QDX26939.1"/>
    <property type="molecule type" value="Genomic_DNA"/>
</dbReference>
<name>A0A518RHP9_9SPHN</name>
<feature type="domain" description="FecR N-terminal" evidence="3">
    <location>
        <begin position="9"/>
        <end position="51"/>
    </location>
</feature>
<evidence type="ECO:0000259" key="3">
    <source>
        <dbReference type="Pfam" id="PF16220"/>
    </source>
</evidence>
<keyword evidence="5" id="KW-1185">Reference proteome</keyword>
<accession>A0A518RHP9</accession>
<dbReference type="Gene3D" id="2.60.120.1440">
    <property type="match status" value="1"/>
</dbReference>
<dbReference type="Pfam" id="PF04773">
    <property type="entry name" value="FecR"/>
    <property type="match status" value="1"/>
</dbReference>
<evidence type="ECO:0000313" key="4">
    <source>
        <dbReference type="EMBL" id="QDX26939.1"/>
    </source>
</evidence>
<protein>
    <submittedName>
        <fullName evidence="4">DUF4880 domain-containing protein</fullName>
    </submittedName>
</protein>
<evidence type="ECO:0000256" key="1">
    <source>
        <dbReference type="SAM" id="Phobius"/>
    </source>
</evidence>
<evidence type="ECO:0000313" key="5">
    <source>
        <dbReference type="Proteomes" id="UP000318055"/>
    </source>
</evidence>
<dbReference type="Pfam" id="PF16220">
    <property type="entry name" value="DUF4880"/>
    <property type="match status" value="1"/>
</dbReference>
<gene>
    <name evidence="4" type="ORF">FPZ54_13615</name>
</gene>
<feature type="transmembrane region" description="Helical" evidence="1">
    <location>
        <begin position="87"/>
        <end position="105"/>
    </location>
</feature>
<dbReference type="InterPro" id="IPR006860">
    <property type="entry name" value="FecR"/>
</dbReference>
<dbReference type="RefSeq" id="WP_145848041.1">
    <property type="nucleotide sequence ID" value="NZ_CP042239.1"/>
</dbReference>
<dbReference type="KEGG" id="ssua:FPZ54_13615"/>
<dbReference type="InterPro" id="IPR032623">
    <property type="entry name" value="FecR_N"/>
</dbReference>
<proteinExistence type="predicted"/>
<sequence length="324" mass="35520">MKREPDPREEAASWVHRLDQPAIDASLGPKFDRWLAASDGNADTFADVQALWESDTLKQALRESSEATTSTVVAAPRGDLSRFRFRASAIAAAACAVLVVATVLISDLSFATYQAGVGEDRAIVLADGSRVDLSGGSKLRVQILPWQRTATLERGEAFFNIQHEPSRAFRVHSGNTSVRVLGTAFNVDRQSATRTTVEVYRGAVEVDIGGTRQMVLRKGEQTRVAEGSVILRSHSTRQAPDWKSGWFEADNVPLEVLITKVQRYSSRPIVFGNDELAARPISGRFQVSDPARVLTAIRQAYGVKVQSRGEQIRISSEPTESTRP</sequence>